<dbReference type="Pfam" id="PF03099">
    <property type="entry name" value="BPL_LplA_LipB"/>
    <property type="match status" value="1"/>
</dbReference>
<evidence type="ECO:0000313" key="5">
    <source>
        <dbReference type="EMBL" id="KAA1397530.1"/>
    </source>
</evidence>
<dbReference type="Proteomes" id="UP000380867">
    <property type="component" value="Unassembled WGS sequence"/>
</dbReference>
<dbReference type="OrthoDB" id="9807064at2"/>
<dbReference type="Gene3D" id="2.30.30.100">
    <property type="match status" value="1"/>
</dbReference>
<dbReference type="SUPFAM" id="SSF55681">
    <property type="entry name" value="Class II aaRS and biotin synthetases"/>
    <property type="match status" value="1"/>
</dbReference>
<evidence type="ECO:0000259" key="4">
    <source>
        <dbReference type="PROSITE" id="PS51733"/>
    </source>
</evidence>
<sequence length="269" mass="28179">MTYRDLDRPPLDAAALRAAVAGPGRFWTDIVVTTETGSTNADVAAAARAGAPEGTVHTTDLQTAGRGRLDRAWESPAGSGVIVSVLLRPDGVPAARWVWLPLLVGLAVDATVHECGVESGLKWPNDVLVDGRKIAGILLERVDTPQGSAAIIGVGLNVSLRRDELPVETATSLALEGATETDRTIVLRAFLRNLEALYRAWAAAGGDPGSGIRDSYVRRCVTLGTRVRVSLPDGNALEGQATGIDELGRLLVDGQAISAGDITHVRPAT</sequence>
<dbReference type="GO" id="GO:0004077">
    <property type="term" value="F:biotin--[biotin carboxyl-carrier protein] ligase activity"/>
    <property type="evidence" value="ECO:0007669"/>
    <property type="project" value="UniProtKB-EC"/>
</dbReference>
<dbReference type="EC" id="6.3.4.15" evidence="3"/>
<organism evidence="5 6">
    <name type="scientific">Aeromicrobium ginsengisoli</name>
    <dbReference type="NCBI Taxonomy" id="363867"/>
    <lineage>
        <taxon>Bacteria</taxon>
        <taxon>Bacillati</taxon>
        <taxon>Actinomycetota</taxon>
        <taxon>Actinomycetes</taxon>
        <taxon>Propionibacteriales</taxon>
        <taxon>Nocardioidaceae</taxon>
        <taxon>Aeromicrobium</taxon>
    </lineage>
</organism>
<dbReference type="InterPro" id="IPR003142">
    <property type="entry name" value="BPL_C"/>
</dbReference>
<name>A0A5M4FE94_9ACTN</name>
<dbReference type="Gene3D" id="3.30.930.10">
    <property type="entry name" value="Bira Bifunctional Protein, Domain 2"/>
    <property type="match status" value="1"/>
</dbReference>
<accession>A0A5M4FE94</accession>
<dbReference type="InterPro" id="IPR045864">
    <property type="entry name" value="aa-tRNA-synth_II/BPL/LPL"/>
</dbReference>
<dbReference type="AlphaFoldDB" id="A0A5M4FE94"/>
<keyword evidence="6" id="KW-1185">Reference proteome</keyword>
<proteinExistence type="predicted"/>
<evidence type="ECO:0000256" key="2">
    <source>
        <dbReference type="ARBA" id="ARBA00023267"/>
    </source>
</evidence>
<gene>
    <name evidence="5" type="ORF">ESP70_009155</name>
</gene>
<dbReference type="InterPro" id="IPR004408">
    <property type="entry name" value="Biotin_CoA_COase_ligase"/>
</dbReference>
<dbReference type="InterPro" id="IPR004143">
    <property type="entry name" value="BPL_LPL_catalytic"/>
</dbReference>
<keyword evidence="2" id="KW-0092">Biotin</keyword>
<dbReference type="PANTHER" id="PTHR12835">
    <property type="entry name" value="BIOTIN PROTEIN LIGASE"/>
    <property type="match status" value="1"/>
</dbReference>
<keyword evidence="1 5" id="KW-0436">Ligase</keyword>
<dbReference type="GO" id="GO:0005737">
    <property type="term" value="C:cytoplasm"/>
    <property type="evidence" value="ECO:0007669"/>
    <property type="project" value="TreeGrafter"/>
</dbReference>
<dbReference type="NCBIfam" id="TIGR00121">
    <property type="entry name" value="birA_ligase"/>
    <property type="match status" value="1"/>
</dbReference>
<dbReference type="RefSeq" id="WP_149688980.1">
    <property type="nucleotide sequence ID" value="NZ_SDPQ02000002.1"/>
</dbReference>
<feature type="domain" description="BPL/LPL catalytic" evidence="4">
    <location>
        <begin position="29"/>
        <end position="202"/>
    </location>
</feature>
<dbReference type="CDD" id="cd16442">
    <property type="entry name" value="BPL"/>
    <property type="match status" value="1"/>
</dbReference>
<protein>
    <recommendedName>
        <fullName evidence="3">biotin--[biotin carboxyl-carrier protein] ligase</fullName>
        <ecNumber evidence="3">6.3.4.15</ecNumber>
    </recommendedName>
</protein>
<dbReference type="PANTHER" id="PTHR12835:SF5">
    <property type="entry name" value="BIOTIN--PROTEIN LIGASE"/>
    <property type="match status" value="1"/>
</dbReference>
<dbReference type="Pfam" id="PF02237">
    <property type="entry name" value="BPL_C"/>
    <property type="match status" value="1"/>
</dbReference>
<reference evidence="5" key="1">
    <citation type="submission" date="2019-09" db="EMBL/GenBank/DDBJ databases">
        <authorList>
            <person name="Li J."/>
        </authorList>
    </citation>
    <scope>NUCLEOTIDE SEQUENCE [LARGE SCALE GENOMIC DNA]</scope>
    <source>
        <strain evidence="5">JCM 14732</strain>
    </source>
</reference>
<dbReference type="PROSITE" id="PS51733">
    <property type="entry name" value="BPL_LPL_CATALYTIC"/>
    <property type="match status" value="1"/>
</dbReference>
<dbReference type="EMBL" id="SDPQ02000002">
    <property type="protein sequence ID" value="KAA1397530.1"/>
    <property type="molecule type" value="Genomic_DNA"/>
</dbReference>
<evidence type="ECO:0000256" key="3">
    <source>
        <dbReference type="ARBA" id="ARBA00024227"/>
    </source>
</evidence>
<comment type="caution">
    <text evidence="5">The sequence shown here is derived from an EMBL/GenBank/DDBJ whole genome shotgun (WGS) entry which is preliminary data.</text>
</comment>
<evidence type="ECO:0000256" key="1">
    <source>
        <dbReference type="ARBA" id="ARBA00022598"/>
    </source>
</evidence>
<evidence type="ECO:0000313" key="6">
    <source>
        <dbReference type="Proteomes" id="UP000380867"/>
    </source>
</evidence>